<proteinExistence type="predicted"/>
<dbReference type="EMBL" id="GBRH01276817">
    <property type="protein sequence ID" value="JAD21078.1"/>
    <property type="molecule type" value="Transcribed_RNA"/>
</dbReference>
<protein>
    <submittedName>
        <fullName evidence="1">Uncharacterized protein</fullName>
    </submittedName>
</protein>
<reference evidence="1" key="1">
    <citation type="submission" date="2014-09" db="EMBL/GenBank/DDBJ databases">
        <authorList>
            <person name="Magalhaes I.L.F."/>
            <person name="Oliveira U."/>
            <person name="Santos F.R."/>
            <person name="Vidigal T.H.D.A."/>
            <person name="Brescovit A.D."/>
            <person name="Santos A.J."/>
        </authorList>
    </citation>
    <scope>NUCLEOTIDE SEQUENCE</scope>
    <source>
        <tissue evidence="1">Shoot tissue taken approximately 20 cm above the soil surface</tissue>
    </source>
</reference>
<reference evidence="1" key="2">
    <citation type="journal article" date="2015" name="Data Brief">
        <title>Shoot transcriptome of the giant reed, Arundo donax.</title>
        <authorList>
            <person name="Barrero R.A."/>
            <person name="Guerrero F.D."/>
            <person name="Moolhuijzen P."/>
            <person name="Goolsby J.A."/>
            <person name="Tidwell J."/>
            <person name="Bellgard S.E."/>
            <person name="Bellgard M.I."/>
        </authorList>
    </citation>
    <scope>NUCLEOTIDE SEQUENCE</scope>
    <source>
        <tissue evidence="1">Shoot tissue taken approximately 20 cm above the soil surface</tissue>
    </source>
</reference>
<name>A0A0A8Y7D0_ARUDO</name>
<sequence length="25" mass="2951">MIYQCSVPQLTSQIHCQIIHSVFQF</sequence>
<organism evidence="1">
    <name type="scientific">Arundo donax</name>
    <name type="common">Giant reed</name>
    <name type="synonym">Donax arundinaceus</name>
    <dbReference type="NCBI Taxonomy" id="35708"/>
    <lineage>
        <taxon>Eukaryota</taxon>
        <taxon>Viridiplantae</taxon>
        <taxon>Streptophyta</taxon>
        <taxon>Embryophyta</taxon>
        <taxon>Tracheophyta</taxon>
        <taxon>Spermatophyta</taxon>
        <taxon>Magnoliopsida</taxon>
        <taxon>Liliopsida</taxon>
        <taxon>Poales</taxon>
        <taxon>Poaceae</taxon>
        <taxon>PACMAD clade</taxon>
        <taxon>Arundinoideae</taxon>
        <taxon>Arundineae</taxon>
        <taxon>Arundo</taxon>
    </lineage>
</organism>
<dbReference type="AlphaFoldDB" id="A0A0A8Y7D0"/>
<accession>A0A0A8Y7D0</accession>
<evidence type="ECO:0000313" key="1">
    <source>
        <dbReference type="EMBL" id="JAD21078.1"/>
    </source>
</evidence>